<dbReference type="RefSeq" id="WP_141293072.1">
    <property type="nucleotide sequence ID" value="NZ_BJCD01000027.1"/>
</dbReference>
<dbReference type="AlphaFoldDB" id="A0A4P5ZBU4"/>
<evidence type="ECO:0000259" key="1">
    <source>
        <dbReference type="Pfam" id="PF00534"/>
    </source>
</evidence>
<dbReference type="Pfam" id="PF00534">
    <property type="entry name" value="Glycos_transf_1"/>
    <property type="match status" value="1"/>
</dbReference>
<proteinExistence type="predicted"/>
<dbReference type="Gene3D" id="3.40.50.2000">
    <property type="entry name" value="Glycogen Phosphorylase B"/>
    <property type="match status" value="2"/>
</dbReference>
<dbReference type="EMBL" id="BJCD01000027">
    <property type="protein sequence ID" value="GDZ92324.1"/>
    <property type="molecule type" value="Genomic_DNA"/>
</dbReference>
<keyword evidence="2" id="KW-0808">Transferase</keyword>
<accession>A0A4P5ZBU4</accession>
<protein>
    <submittedName>
        <fullName evidence="2">Glycosyl transferase, group 1</fullName>
    </submittedName>
</protein>
<reference evidence="3" key="1">
    <citation type="submission" date="2019-02" db="EMBL/GenBank/DDBJ databases">
        <title>Draft genome sequence of Planktothrix agardhii NIES-905.</title>
        <authorList>
            <person name="Yamaguchi H."/>
            <person name="Suzuki S."/>
            <person name="Kawachi M."/>
        </authorList>
    </citation>
    <scope>NUCLEOTIDE SEQUENCE [LARGE SCALE GENOMIC DNA]</scope>
    <source>
        <strain evidence="3">CCAP 1459/11A</strain>
    </source>
</reference>
<sequence>MNNFNHQKKPKISIVVYDLGKNAAGRWGGGTRPSLLAQALRHANYDVEIIGFLTGEANSIATPEIPVRYIPKKNYPGFIQSTYELLSQLDGDIIYAYKPKPSSFGVSLTKKMFTGRPLILDIDDWEMSWYGGDEWQYKPGSLKQFARDILKPNGALRNPDYPLYLKAMEGLTSRADAITIHTGFIQKRFGGIYLPNGKDTTLFNPENYNSESVRSQYNLSDYRILMFPGAPRPYKGIEDVLMALDILNQPDLRLVIVGGSPYDDYDQKLKEKWGKWLISIPPLPVTKMPEIVAAADIIVVPQRNHPSALAQFPLKLTDGMAMAKPVLSTNVGDIPDILGNTGYLVEPSSPEQIAEMIKHIFSDFDQAQEKGIQARKRCVEQYSIEAMANILAAILSQY</sequence>
<name>A0A4P5ZBU4_PLAAG</name>
<gene>
    <name evidence="2" type="ORF">PA905_00180</name>
</gene>
<evidence type="ECO:0000313" key="3">
    <source>
        <dbReference type="Proteomes" id="UP000299794"/>
    </source>
</evidence>
<organism evidence="2 3">
    <name type="scientific">Planktothrix agardhii CCAP 1459/11A</name>
    <dbReference type="NCBI Taxonomy" id="282420"/>
    <lineage>
        <taxon>Bacteria</taxon>
        <taxon>Bacillati</taxon>
        <taxon>Cyanobacteriota</taxon>
        <taxon>Cyanophyceae</taxon>
        <taxon>Oscillatoriophycideae</taxon>
        <taxon>Oscillatoriales</taxon>
        <taxon>Microcoleaceae</taxon>
        <taxon>Planktothrix</taxon>
    </lineage>
</organism>
<dbReference type="SUPFAM" id="SSF53756">
    <property type="entry name" value="UDP-Glycosyltransferase/glycogen phosphorylase"/>
    <property type="match status" value="1"/>
</dbReference>
<evidence type="ECO:0000313" key="2">
    <source>
        <dbReference type="EMBL" id="GDZ92324.1"/>
    </source>
</evidence>
<dbReference type="InterPro" id="IPR001296">
    <property type="entry name" value="Glyco_trans_1"/>
</dbReference>
<dbReference type="Proteomes" id="UP000299794">
    <property type="component" value="Unassembled WGS sequence"/>
</dbReference>
<dbReference type="CDD" id="cd03794">
    <property type="entry name" value="GT4_WbuB-like"/>
    <property type="match status" value="1"/>
</dbReference>
<dbReference type="GO" id="GO:0016757">
    <property type="term" value="F:glycosyltransferase activity"/>
    <property type="evidence" value="ECO:0007669"/>
    <property type="project" value="InterPro"/>
</dbReference>
<comment type="caution">
    <text evidence="2">The sequence shown here is derived from an EMBL/GenBank/DDBJ whole genome shotgun (WGS) entry which is preliminary data.</text>
</comment>
<dbReference type="PANTHER" id="PTHR12526">
    <property type="entry name" value="GLYCOSYLTRANSFERASE"/>
    <property type="match status" value="1"/>
</dbReference>
<feature type="domain" description="Glycosyl transferase family 1" evidence="1">
    <location>
        <begin position="214"/>
        <end position="376"/>
    </location>
</feature>